<dbReference type="Pfam" id="PF07690">
    <property type="entry name" value="MFS_1"/>
    <property type="match status" value="1"/>
</dbReference>
<dbReference type="GO" id="GO:0022857">
    <property type="term" value="F:transmembrane transporter activity"/>
    <property type="evidence" value="ECO:0007669"/>
    <property type="project" value="InterPro"/>
</dbReference>
<accession>A0A4R6UM21</accession>
<dbReference type="PANTHER" id="PTHR23546:SF1">
    <property type="entry name" value="MEMBRANE PROTEIN"/>
    <property type="match status" value="1"/>
</dbReference>
<comment type="caution">
    <text evidence="6">The sequence shown here is derived from an EMBL/GenBank/DDBJ whole genome shotgun (WGS) entry which is preliminary data.</text>
</comment>
<dbReference type="EMBL" id="SNYM01000008">
    <property type="protein sequence ID" value="TDQ48110.1"/>
    <property type="molecule type" value="Genomic_DNA"/>
</dbReference>
<feature type="transmembrane region" description="Helical" evidence="4">
    <location>
        <begin position="302"/>
        <end position="321"/>
    </location>
</feature>
<dbReference type="PANTHER" id="PTHR23546">
    <property type="entry name" value="TRANSPORT PROTEIN"/>
    <property type="match status" value="1"/>
</dbReference>
<feature type="transmembrane region" description="Helical" evidence="4">
    <location>
        <begin position="341"/>
        <end position="360"/>
    </location>
</feature>
<dbReference type="PROSITE" id="PS50850">
    <property type="entry name" value="MFS"/>
    <property type="match status" value="1"/>
</dbReference>
<feature type="transmembrane region" description="Helical" evidence="4">
    <location>
        <begin position="210"/>
        <end position="232"/>
    </location>
</feature>
<feature type="transmembrane region" description="Helical" evidence="4">
    <location>
        <begin position="252"/>
        <end position="271"/>
    </location>
</feature>
<dbReference type="InterPro" id="IPR011701">
    <property type="entry name" value="MFS"/>
</dbReference>
<name>A0A4R6UM21_9GAMM</name>
<feature type="transmembrane region" description="Helical" evidence="4">
    <location>
        <begin position="366"/>
        <end position="384"/>
    </location>
</feature>
<feature type="transmembrane region" description="Helical" evidence="4">
    <location>
        <begin position="278"/>
        <end position="296"/>
    </location>
</feature>
<keyword evidence="2 4" id="KW-1133">Transmembrane helix</keyword>
<keyword evidence="3 4" id="KW-0472">Membrane</keyword>
<protein>
    <submittedName>
        <fullName evidence="6">Putative MFS family arabinose efflux permease</fullName>
    </submittedName>
</protein>
<dbReference type="InterPro" id="IPR036259">
    <property type="entry name" value="MFS_trans_sf"/>
</dbReference>
<evidence type="ECO:0000259" key="5">
    <source>
        <dbReference type="PROSITE" id="PS50850"/>
    </source>
</evidence>
<dbReference type="SUPFAM" id="SSF103473">
    <property type="entry name" value="MFS general substrate transporter"/>
    <property type="match status" value="1"/>
</dbReference>
<proteinExistence type="predicted"/>
<feature type="transmembrane region" description="Helical" evidence="4">
    <location>
        <begin position="76"/>
        <end position="96"/>
    </location>
</feature>
<evidence type="ECO:0000256" key="4">
    <source>
        <dbReference type="SAM" id="Phobius"/>
    </source>
</evidence>
<evidence type="ECO:0000256" key="2">
    <source>
        <dbReference type="ARBA" id="ARBA00022989"/>
    </source>
</evidence>
<sequence>MTKNAGLLARLTFITASLGAGQTVLLSLVPVLLEHTGLNTAELGSLMALGTLSLMLAAPLWGWFSDRYGRRSVLRTGLLGYLLAQTGFVLVLLALADSWLNLNVGLMLLALMRLAYGLLAAGVYPACQAWACDTSIGGQPLKALATISSGSHLGRSLGPLLVLPLLPLAVLAPLLWLLLLPLLSLLLIWRAPEPAIVTPTPSPAADASSVPLRPLLLAFSLTAAIGQLQFLLGPLLGERFALSAEQASAASASLLVLVSIVTILTQVFIVRRLSELNLALRFGALLFAAGMVWLAWSAQAISFGLALVALAIGAALLVPAYSSQVDAGAETSQRGKRFGQLSLAHTAGYTLGFAVAGWWYQRWPEAPLAAAIAAAFLALLLAAFRPAKNASHSTINREQADN</sequence>
<evidence type="ECO:0000313" key="6">
    <source>
        <dbReference type="EMBL" id="TDQ48110.1"/>
    </source>
</evidence>
<dbReference type="Proteomes" id="UP000295375">
    <property type="component" value="Unassembled WGS sequence"/>
</dbReference>
<keyword evidence="1 4" id="KW-0812">Transmembrane</keyword>
<dbReference type="AlphaFoldDB" id="A0A4R6UM21"/>
<feature type="domain" description="Major facilitator superfamily (MFS) profile" evidence="5">
    <location>
        <begin position="7"/>
        <end position="390"/>
    </location>
</feature>
<dbReference type="OrthoDB" id="9150135at2"/>
<dbReference type="InterPro" id="IPR020846">
    <property type="entry name" value="MFS_dom"/>
</dbReference>
<dbReference type="RefSeq" id="WP_133590582.1">
    <property type="nucleotide sequence ID" value="NZ_CP037953.1"/>
</dbReference>
<dbReference type="Gene3D" id="1.20.1250.20">
    <property type="entry name" value="MFS general substrate transporter like domains"/>
    <property type="match status" value="2"/>
</dbReference>
<organism evidence="6 7">
    <name type="scientific">Permianibacter aggregans</name>
    <dbReference type="NCBI Taxonomy" id="1510150"/>
    <lineage>
        <taxon>Bacteria</taxon>
        <taxon>Pseudomonadati</taxon>
        <taxon>Pseudomonadota</taxon>
        <taxon>Gammaproteobacteria</taxon>
        <taxon>Pseudomonadales</taxon>
        <taxon>Pseudomonadaceae</taxon>
        <taxon>Permianibacter</taxon>
    </lineage>
</organism>
<feature type="transmembrane region" description="Helical" evidence="4">
    <location>
        <begin position="165"/>
        <end position="189"/>
    </location>
</feature>
<evidence type="ECO:0000256" key="3">
    <source>
        <dbReference type="ARBA" id="ARBA00023136"/>
    </source>
</evidence>
<reference evidence="6 7" key="1">
    <citation type="submission" date="2019-03" db="EMBL/GenBank/DDBJ databases">
        <title>Genomic Encyclopedia of Type Strains, Phase IV (KMG-IV): sequencing the most valuable type-strain genomes for metagenomic binning, comparative biology and taxonomic classification.</title>
        <authorList>
            <person name="Goeker M."/>
        </authorList>
    </citation>
    <scope>NUCLEOTIDE SEQUENCE [LARGE SCALE GENOMIC DNA]</scope>
    <source>
        <strain evidence="6 7">DSM 103792</strain>
    </source>
</reference>
<gene>
    <name evidence="6" type="ORF">EV696_10890</name>
</gene>
<feature type="transmembrane region" description="Helical" evidence="4">
    <location>
        <begin position="45"/>
        <end position="64"/>
    </location>
</feature>
<keyword evidence="7" id="KW-1185">Reference proteome</keyword>
<evidence type="ECO:0000313" key="7">
    <source>
        <dbReference type="Proteomes" id="UP000295375"/>
    </source>
</evidence>
<evidence type="ECO:0000256" key="1">
    <source>
        <dbReference type="ARBA" id="ARBA00022692"/>
    </source>
</evidence>